<dbReference type="Pfam" id="PF22058">
    <property type="entry name" value="X25_BaPul_like"/>
    <property type="match status" value="1"/>
</dbReference>
<keyword evidence="7" id="KW-1133">Transmembrane helix</keyword>
<dbReference type="SUPFAM" id="SSF51445">
    <property type="entry name" value="(Trans)glycosidases"/>
    <property type="match status" value="1"/>
</dbReference>
<keyword evidence="2" id="KW-0732">Signal</keyword>
<reference evidence="10" key="1">
    <citation type="submission" date="2015-05" db="EMBL/GenBank/DDBJ databases">
        <authorList>
            <consortium name="Pathogen Informatics"/>
        </authorList>
    </citation>
    <scope>NUCLEOTIDE SEQUENCE [LARGE SCALE GENOMIC DNA]</scope>
    <source>
        <strain evidence="10">L1-83</strain>
    </source>
</reference>
<dbReference type="SUPFAM" id="SSF81296">
    <property type="entry name" value="E set domains"/>
    <property type="match status" value="1"/>
</dbReference>
<evidence type="ECO:0000256" key="4">
    <source>
        <dbReference type="ARBA" id="ARBA00022837"/>
    </source>
</evidence>
<dbReference type="SMART" id="SM00642">
    <property type="entry name" value="Aamy"/>
    <property type="match status" value="1"/>
</dbReference>
<feature type="compositionally biased region" description="Basic and acidic residues" evidence="6">
    <location>
        <begin position="1406"/>
        <end position="1423"/>
    </location>
</feature>
<dbReference type="Proteomes" id="UP000049828">
    <property type="component" value="Unassembled WGS sequence"/>
</dbReference>
<dbReference type="Pfam" id="PF00128">
    <property type="entry name" value="Alpha-amylase"/>
    <property type="match status" value="1"/>
</dbReference>
<dbReference type="InterPro" id="IPR054409">
    <property type="entry name" value="X25_BaPul-like"/>
</dbReference>
<dbReference type="InterPro" id="IPR013780">
    <property type="entry name" value="Glyco_hydro_b"/>
</dbReference>
<dbReference type="InterPro" id="IPR013784">
    <property type="entry name" value="Carb-bd-like_fold"/>
</dbReference>
<keyword evidence="7" id="KW-0472">Membrane</keyword>
<dbReference type="SUPFAM" id="SSF49452">
    <property type="entry name" value="Starch-binding domain-like"/>
    <property type="match status" value="1"/>
</dbReference>
<evidence type="ECO:0000256" key="7">
    <source>
        <dbReference type="SAM" id="Phobius"/>
    </source>
</evidence>
<keyword evidence="10" id="KW-1185">Reference proteome</keyword>
<sequence length="1674" mass="184333">MRKLMKSFQKRQSIASRVLCFLLVLAMVVTMVPALGGGNSTVQAAENPTVRLYFEKPDDWNIPAFNYWNESDVEVDNGDAEKVEVWTSQSRPAMLKDESTGYYYIDIRTNSISGFQIVNGGTGVGNPAEKKFENCAIIDAINSATSDTSFYLLKNDNGMSWYLDKDKNQVLPEKEKAAAHKVIIYFEKPENWKTPVINLWGGDFVLDNQGAGDASIAAWGNQDKPKLAVSEAENIYTVTLTGTTISGFQLVDADTGAETQFDGQSEEVKAINAITTDTSIYYLRDGKGGMKWYKDADKSETLIEYKEAGYVSPEVNGREVTFRVPVEKTGDAASVTVPGGMNGWKQDSSDWELKKDETAGMWSGTFTIAPGKYEYKFALNKTWDVSFSDSANNRVSGTNSVLIVPGLADGKADAMKGIETALPEKLTLWSEDGTSSEAPVTYSLKTANKDITLNGNSIIIGKSYTGQIVELTAKAENGQTSDFVVNVTEKLYTYTIYYYDFDKTHMSENASDLWIWEKNGAGATEGTPFTATETLSDGNEWLRAEIKLPYTDLQIIPRSKDEWKWEKDTISYSNSAGTENVTLYIVSNSKQAYTEIPELVAPRSRYVMIEYDRPAKDYTGWNIYTWNSGFGSDVSVAFADINGKMVAKIPVKDSKADLKLSFCMRHSTAADEWESKDGGDHYVTIPADQSVVKAVFTQGEGITRVLPYNTGFERDGANNAIHFYYRNDELAAENNLASLEGNVSIVINGQTYAMAYDAENDRFVYNLTDVSTGDYYYYYVVNGKEELDAFNDVTANDSNGKECSVCHFKKANVSVEASLSQYAMDYNDNNVLSVKLTAKDGEGLETSEIAAITADLSELGLNREFAIDPTLMEGTISCLNTVAAGEKTIPVTVKDIYGNVYTTATNVTVTERKKSAGDFDWDEAVIYFAVTDRFFDGDAENNDAYGVGDYNIGEKGGSSYHGGDFAGLNQKLDYLKDLGVNTIWITPIVENITEDQHDNKTDTATYGYHGYWASDFTKLNKHLGTEQQFKALLDAAHSKGMKIMVDVVLNHAGYGTEDYFNRILTDADGNSISMIRDSSNTISGDDKYDSLSDLPDFVTENKAVTDQLVTWQTEWMSKYSIDYYRVDTVKHVETTTWAAFKNSLTEVNPDFKMIGEYSGAGYANNAGELGTGTMDALLDFDFNDFAQNFVTGKISSVENSLQKRNSAINNTAVMGSFLSSHDEDTLQYKLVNESKISEEEAYNLMKVAATLQITAKGQPVLYYGEEIGQGGANNWPYQTNRRDFDWTELEKQKADSNSIYNHYKTMLAIRNAYTDVFARGNRSTVAVSDADGYEVISRSYGNSTLYVGMNVKEAEKEVVIPVAESAGTVLKNLYDGKTYTVSADRNVSVTIPAAKDGGTIVLTAETKTEPAPDEKQDDKKTDTAESNGNAQSSGNNANQSTSANKTTPKQEEQAVAEVTVQEESFANVIEAVNKAKTGSKIRVNLLKTTKIPANVFESIKGKDMNVTFKVSDQASWIINGKDITGNVTAPIDLGLVVGTSDIPKQKVTALADGNETIQLSLNYDGVFGFEGILRLSVGKDYSGKIANLYYYNETTGKFEYYQAAQVKEDGTVDFKFSHASDYVIVLNDTDMSQTTGSVIASPKTSDNTPVAAAVILLLFGCALMGTAYRKNKHF</sequence>
<feature type="compositionally biased region" description="Low complexity" evidence="6">
    <location>
        <begin position="1426"/>
        <end position="1444"/>
    </location>
</feature>
<evidence type="ECO:0000256" key="6">
    <source>
        <dbReference type="SAM" id="MobiDB-lite"/>
    </source>
</evidence>
<dbReference type="Pfam" id="PF03714">
    <property type="entry name" value="PUD"/>
    <property type="match status" value="1"/>
</dbReference>
<dbReference type="InterPro" id="IPR006047">
    <property type="entry name" value="GH13_cat_dom"/>
</dbReference>
<gene>
    <name evidence="9" type="ORF">RIL183_29381</name>
</gene>
<comment type="similarity">
    <text evidence="1">Belongs to the glycosyl hydrolase 13 family.</text>
</comment>
<dbReference type="SUPFAM" id="SSF51011">
    <property type="entry name" value="Glycosyl hydrolase domain"/>
    <property type="match status" value="1"/>
</dbReference>
<evidence type="ECO:0000313" key="10">
    <source>
        <dbReference type="Proteomes" id="UP000049828"/>
    </source>
</evidence>
<dbReference type="PANTHER" id="PTHR10357:SF209">
    <property type="entry name" value="PERIPLASMIC ALPHA-AMYLASE"/>
    <property type="match status" value="1"/>
</dbReference>
<feature type="domain" description="Glycosyl hydrolase family 13 catalytic" evidence="8">
    <location>
        <begin position="928"/>
        <end position="1310"/>
    </location>
</feature>
<dbReference type="Gene3D" id="2.60.40.1110">
    <property type="match status" value="2"/>
</dbReference>
<feature type="region of interest" description="Disordered" evidence="6">
    <location>
        <begin position="1401"/>
        <end position="1457"/>
    </location>
</feature>
<dbReference type="PANTHER" id="PTHR10357">
    <property type="entry name" value="ALPHA-AMYLASE FAMILY MEMBER"/>
    <property type="match status" value="1"/>
</dbReference>
<organism evidence="9 10">
    <name type="scientific">Roseburia inulinivorans</name>
    <dbReference type="NCBI Taxonomy" id="360807"/>
    <lineage>
        <taxon>Bacteria</taxon>
        <taxon>Bacillati</taxon>
        <taxon>Bacillota</taxon>
        <taxon>Clostridia</taxon>
        <taxon>Lachnospirales</taxon>
        <taxon>Lachnospiraceae</taxon>
        <taxon>Roseburia</taxon>
    </lineage>
</organism>
<keyword evidence="7" id="KW-0812">Transmembrane</keyword>
<feature type="transmembrane region" description="Helical" evidence="7">
    <location>
        <begin position="1650"/>
        <end position="1668"/>
    </location>
</feature>
<name>A0A0M6WVQ0_9FIRM</name>
<evidence type="ECO:0000256" key="3">
    <source>
        <dbReference type="ARBA" id="ARBA00022801"/>
    </source>
</evidence>
<dbReference type="Gene3D" id="3.20.20.80">
    <property type="entry name" value="Glycosidases"/>
    <property type="match status" value="1"/>
</dbReference>
<evidence type="ECO:0000313" key="9">
    <source>
        <dbReference type="EMBL" id="CRL41720.1"/>
    </source>
</evidence>
<dbReference type="GO" id="GO:0005975">
    <property type="term" value="P:carbohydrate metabolic process"/>
    <property type="evidence" value="ECO:0007669"/>
    <property type="project" value="InterPro"/>
</dbReference>
<dbReference type="InterPro" id="IPR014756">
    <property type="entry name" value="Ig_E-set"/>
</dbReference>
<dbReference type="Gene3D" id="2.60.40.1180">
    <property type="entry name" value="Golgi alpha-mannosidase II"/>
    <property type="match status" value="1"/>
</dbReference>
<dbReference type="Gene3D" id="2.60.40.10">
    <property type="entry name" value="Immunoglobulins"/>
    <property type="match status" value="2"/>
</dbReference>
<evidence type="ECO:0000256" key="1">
    <source>
        <dbReference type="ARBA" id="ARBA00008061"/>
    </source>
</evidence>
<dbReference type="InterPro" id="IPR013783">
    <property type="entry name" value="Ig-like_fold"/>
</dbReference>
<evidence type="ECO:0000259" key="8">
    <source>
        <dbReference type="SMART" id="SM00642"/>
    </source>
</evidence>
<keyword evidence="3" id="KW-0378">Hydrolase</keyword>
<dbReference type="GO" id="GO:0030246">
    <property type="term" value="F:carbohydrate binding"/>
    <property type="evidence" value="ECO:0007669"/>
    <property type="project" value="InterPro"/>
</dbReference>
<dbReference type="InterPro" id="IPR017853">
    <property type="entry name" value="GH"/>
</dbReference>
<dbReference type="InterPro" id="IPR005323">
    <property type="entry name" value="CBM41_pullulanase"/>
</dbReference>
<evidence type="ECO:0000256" key="5">
    <source>
        <dbReference type="ARBA" id="ARBA00023295"/>
    </source>
</evidence>
<evidence type="ECO:0000256" key="2">
    <source>
        <dbReference type="ARBA" id="ARBA00022729"/>
    </source>
</evidence>
<keyword evidence="5" id="KW-0326">Glycosidase</keyword>
<keyword evidence="4" id="KW-0106">Calcium</keyword>
<dbReference type="GO" id="GO:0016798">
    <property type="term" value="F:hydrolase activity, acting on glycosyl bonds"/>
    <property type="evidence" value="ECO:0007669"/>
    <property type="project" value="UniProtKB-KW"/>
</dbReference>
<protein>
    <recommendedName>
        <fullName evidence="8">Glycosyl hydrolase family 13 catalytic domain-containing protein</fullName>
    </recommendedName>
</protein>
<dbReference type="EMBL" id="CVRS01000093">
    <property type="protein sequence ID" value="CRL41720.1"/>
    <property type="molecule type" value="Genomic_DNA"/>
</dbReference>
<proteinExistence type="inferred from homology"/>
<dbReference type="RefSeq" id="WP_261292299.1">
    <property type="nucleotide sequence ID" value="NZ_CVRS01000093.1"/>
</dbReference>
<accession>A0A0M6WVQ0</accession>